<feature type="region of interest" description="Disordered" evidence="1">
    <location>
        <begin position="260"/>
        <end position="358"/>
    </location>
</feature>
<dbReference type="Gene3D" id="3.30.66.10">
    <property type="entry name" value="DNA topoisomerase I domain"/>
    <property type="match status" value="1"/>
</dbReference>
<dbReference type="Gene3D" id="3.90.15.10">
    <property type="entry name" value="Topoisomerase I, Chain A, domain 3"/>
    <property type="match status" value="1"/>
</dbReference>
<feature type="compositionally biased region" description="Basic and acidic residues" evidence="1">
    <location>
        <begin position="260"/>
        <end position="270"/>
    </location>
</feature>
<dbReference type="InterPro" id="IPR011010">
    <property type="entry name" value="DNA_brk_join_enz"/>
</dbReference>
<dbReference type="Gene3D" id="1.10.132.120">
    <property type="match status" value="1"/>
</dbReference>
<evidence type="ECO:0000259" key="3">
    <source>
        <dbReference type="Pfam" id="PF21338"/>
    </source>
</evidence>
<accession>A0ABR9HS63</accession>
<dbReference type="Pfam" id="PF01028">
    <property type="entry name" value="Topoisom_I"/>
    <property type="match status" value="1"/>
</dbReference>
<dbReference type="InterPro" id="IPR049331">
    <property type="entry name" value="Top1B_N_bact"/>
</dbReference>
<feature type="domain" description="DNA topoisomerase I catalytic core eukaryotic-type" evidence="2">
    <location>
        <begin position="84"/>
        <end position="257"/>
    </location>
</feature>
<name>A0ABR9HS63_9PSEU</name>
<protein>
    <submittedName>
        <fullName evidence="4">DNA topoisomerase IB</fullName>
    </submittedName>
</protein>
<dbReference type="Pfam" id="PF21338">
    <property type="entry name" value="Top1B_N_bact"/>
    <property type="match status" value="1"/>
</dbReference>
<feature type="domain" description="DNA topoisomerase IB N-terminal" evidence="3">
    <location>
        <begin position="24"/>
        <end position="72"/>
    </location>
</feature>
<gene>
    <name evidence="4" type="ORF">H4696_000860</name>
</gene>
<dbReference type="Proteomes" id="UP000631670">
    <property type="component" value="Unassembled WGS sequence"/>
</dbReference>
<dbReference type="InterPro" id="IPR013500">
    <property type="entry name" value="TopoI_cat_euk"/>
</dbReference>
<comment type="caution">
    <text evidence="4">The sequence shown here is derived from an EMBL/GenBank/DDBJ whole genome shotgun (WGS) entry which is preliminary data.</text>
</comment>
<reference evidence="4 5" key="1">
    <citation type="submission" date="2020-10" db="EMBL/GenBank/DDBJ databases">
        <title>Sequencing the genomes of 1000 actinobacteria strains.</title>
        <authorList>
            <person name="Klenk H.-P."/>
        </authorList>
    </citation>
    <scope>NUCLEOTIDE SEQUENCE [LARGE SCALE GENOMIC DNA]</scope>
    <source>
        <strain evidence="4 5">DSM 44653</strain>
    </source>
</reference>
<dbReference type="InterPro" id="IPR035447">
    <property type="entry name" value="DNA_topo_I_N_sf"/>
</dbReference>
<dbReference type="SUPFAM" id="SSF56349">
    <property type="entry name" value="DNA breaking-rejoining enzymes"/>
    <property type="match status" value="1"/>
</dbReference>
<sequence length="358" mass="39590">MGRTRLRRSDLRGPGIRRIRRGRGFSYVHPDGSPVADDELLARIKDLVIPPAWRNVWICPHPNGHVQAVGTDDAGRRQYLYHEQWRRDRDEEKHDRVLAMARRLPGWRESVAADLAGRGLTRKRVLAAALRMLDRGIFRTGGEEYAEENGTHGVATLQREHASVRGDECRFRYVAKGGLDREVAIRDAALASVVKSLLRSRSGNDRLLCYREGGTWHEVHAADINERFKELAGEDCTAKDLRTWTATVLAAAAFADVRDRPQARGSRGDARGVPGARQHPRGLPLVLCGPPPGRGLPRRAHDRARAQAGGPAGGRRRPRGAGEGVRSAVEGVMRIGSHSYGEVDLSAEVRSSGRRHGE</sequence>
<evidence type="ECO:0000313" key="4">
    <source>
        <dbReference type="EMBL" id="MBE1493760.1"/>
    </source>
</evidence>
<evidence type="ECO:0000256" key="1">
    <source>
        <dbReference type="SAM" id="MobiDB-lite"/>
    </source>
</evidence>
<organism evidence="4 5">
    <name type="scientific">Amycolatopsis lexingtonensis</name>
    <dbReference type="NCBI Taxonomy" id="218822"/>
    <lineage>
        <taxon>Bacteria</taxon>
        <taxon>Bacillati</taxon>
        <taxon>Actinomycetota</taxon>
        <taxon>Actinomycetes</taxon>
        <taxon>Pseudonocardiales</taxon>
        <taxon>Pseudonocardiaceae</taxon>
        <taxon>Amycolatopsis</taxon>
    </lineage>
</organism>
<keyword evidence="5" id="KW-1185">Reference proteome</keyword>
<dbReference type="PROSITE" id="PS52038">
    <property type="entry name" value="TOPO_IB_2"/>
    <property type="match status" value="1"/>
</dbReference>
<evidence type="ECO:0000259" key="2">
    <source>
        <dbReference type="Pfam" id="PF01028"/>
    </source>
</evidence>
<dbReference type="InterPro" id="IPR014711">
    <property type="entry name" value="TopoI_cat_a-hlx-sub_euk"/>
</dbReference>
<evidence type="ECO:0000313" key="5">
    <source>
        <dbReference type="Proteomes" id="UP000631670"/>
    </source>
</evidence>
<dbReference type="SUPFAM" id="SSF55869">
    <property type="entry name" value="DNA topoisomerase I domain"/>
    <property type="match status" value="1"/>
</dbReference>
<dbReference type="EMBL" id="JADBEG010000001">
    <property type="protein sequence ID" value="MBE1493760.1"/>
    <property type="molecule type" value="Genomic_DNA"/>
</dbReference>
<proteinExistence type="predicted"/>